<dbReference type="Proteomes" id="UP000250928">
    <property type="component" value="Unassembled WGS sequence"/>
</dbReference>
<evidence type="ECO:0000313" key="2">
    <source>
        <dbReference type="EMBL" id="PUE01528.1"/>
    </source>
</evidence>
<organism evidence="1 3">
    <name type="scientific">Candidatus Sedimenticola endophacoides</name>
    <dbReference type="NCBI Taxonomy" id="2548426"/>
    <lineage>
        <taxon>Bacteria</taxon>
        <taxon>Pseudomonadati</taxon>
        <taxon>Pseudomonadota</taxon>
        <taxon>Gammaproteobacteria</taxon>
        <taxon>Chromatiales</taxon>
        <taxon>Sedimenticolaceae</taxon>
        <taxon>Sedimenticola</taxon>
    </lineage>
</organism>
<reference evidence="2 4" key="2">
    <citation type="submission" date="2018-01" db="EMBL/GenBank/DDBJ databases">
        <title>Novel co-symbiosis in the lucinid bivalve Phacoides pectinatus.</title>
        <authorList>
            <person name="Lim S.J."/>
            <person name="Davis B.G."/>
            <person name="Gill D.E."/>
            <person name="Engel A.S."/>
            <person name="Anderson L.C."/>
            <person name="Campbell B.J."/>
        </authorList>
    </citation>
    <scope>NUCLEOTIDE SEQUENCE [LARGE SCALE GENOMIC DNA]</scope>
    <source>
        <strain evidence="2">N3_P5</strain>
    </source>
</reference>
<gene>
    <name evidence="1" type="ORF">B0D84_03085</name>
    <name evidence="2" type="ORF">C3L24_07750</name>
</gene>
<name>A0A657PNZ6_9GAMM</name>
<comment type="caution">
    <text evidence="1">The sequence shown here is derived from an EMBL/GenBank/DDBJ whole genome shotgun (WGS) entry which is preliminary data.</text>
</comment>
<accession>A0A657PNZ6</accession>
<proteinExistence type="predicted"/>
<keyword evidence="3" id="KW-1185">Reference proteome</keyword>
<sequence>MYEKVSDMLYEFESEVRRDANGAVDVEYYIAEAKRQRAKLISELPRMLFCRLKRVFRNGCDSHMREAFGR</sequence>
<protein>
    <submittedName>
        <fullName evidence="1">Uncharacterized protein</fullName>
    </submittedName>
</protein>
<reference evidence="1 3" key="1">
    <citation type="submission" date="2017-02" db="EMBL/GenBank/DDBJ databases">
        <title>Novel co-symbiosis in the unique lucinid bivalve Phacoides pectinatus.</title>
        <authorList>
            <person name="Lim S.J."/>
            <person name="Davis B.G."/>
            <person name="Gill D.E."/>
            <person name="Engel A.S."/>
            <person name="Anderson L.C."/>
            <person name="Campbell B.J."/>
        </authorList>
    </citation>
    <scope>NUCLEOTIDE SEQUENCE [LARGE SCALE GENOMIC DNA]</scope>
    <source>
        <strain evidence="1">LUC13016_P6</strain>
    </source>
</reference>
<evidence type="ECO:0000313" key="4">
    <source>
        <dbReference type="Proteomes" id="UP000250928"/>
    </source>
</evidence>
<dbReference type="Proteomes" id="UP000243361">
    <property type="component" value="Unassembled WGS sequence"/>
</dbReference>
<evidence type="ECO:0000313" key="1">
    <source>
        <dbReference type="EMBL" id="OQX34835.1"/>
    </source>
</evidence>
<evidence type="ECO:0000313" key="3">
    <source>
        <dbReference type="Proteomes" id="UP000243361"/>
    </source>
</evidence>
<dbReference type="EMBL" id="MUIE01000202">
    <property type="protein sequence ID" value="OQX34835.1"/>
    <property type="molecule type" value="Genomic_DNA"/>
</dbReference>
<dbReference type="AlphaFoldDB" id="A0A657PNZ6"/>
<dbReference type="EMBL" id="PQCO01000199">
    <property type="protein sequence ID" value="PUE01528.1"/>
    <property type="molecule type" value="Genomic_DNA"/>
</dbReference>